<dbReference type="AlphaFoldDB" id="A0A4Q0VCH5"/>
<dbReference type="PANTHER" id="PTHR42852">
    <property type="entry name" value="THIOL:DISULFIDE INTERCHANGE PROTEIN DSBE"/>
    <property type="match status" value="1"/>
</dbReference>
<evidence type="ECO:0000313" key="3">
    <source>
        <dbReference type="EMBL" id="RXI52351.1"/>
    </source>
</evidence>
<accession>A0A4Q0VCH5</accession>
<dbReference type="RefSeq" id="WP_039261285.1">
    <property type="nucleotide sequence ID" value="NZ_JSWD01000064.1"/>
</dbReference>
<dbReference type="PANTHER" id="PTHR42852:SF13">
    <property type="entry name" value="PROTEIN DIPZ"/>
    <property type="match status" value="1"/>
</dbReference>
<evidence type="ECO:0000313" key="4">
    <source>
        <dbReference type="Proteomes" id="UP000290273"/>
    </source>
</evidence>
<comment type="caution">
    <text evidence="2">The sequence shown here is derived from an EMBL/GenBank/DDBJ whole genome shotgun (WGS) entry which is preliminary data.</text>
</comment>
<dbReference type="PROSITE" id="PS51257">
    <property type="entry name" value="PROKAR_LIPOPROTEIN"/>
    <property type="match status" value="1"/>
</dbReference>
<dbReference type="InterPro" id="IPR050553">
    <property type="entry name" value="Thioredoxin_ResA/DsbE_sf"/>
</dbReference>
<dbReference type="Pfam" id="PF00578">
    <property type="entry name" value="AhpC-TSA"/>
    <property type="match status" value="1"/>
</dbReference>
<evidence type="ECO:0000259" key="1">
    <source>
        <dbReference type="PROSITE" id="PS51352"/>
    </source>
</evidence>
<gene>
    <name evidence="2" type="ORF">DP130_04710</name>
    <name evidence="3" type="ORF">DP131_12495</name>
</gene>
<feature type="domain" description="Thioredoxin" evidence="1">
    <location>
        <begin position="42"/>
        <end position="190"/>
    </location>
</feature>
<dbReference type="EMBL" id="QMAU01000050">
    <property type="protein sequence ID" value="RXI52351.1"/>
    <property type="molecule type" value="Genomic_DNA"/>
</dbReference>
<protein>
    <submittedName>
        <fullName evidence="2">TlpA family protein disulfide reductase</fullName>
    </submittedName>
</protein>
<evidence type="ECO:0000313" key="2">
    <source>
        <dbReference type="EMBL" id="RXI49358.1"/>
    </source>
</evidence>
<sequence length="193" mass="21565">MKKKMKKIILLAVFVITIISLVGCSSGKKDNTSQNSKSIQSTSNAKVFPKFQGEDFEGNTVDEKVFSKHPVTVVNLWFAGCKACVDEMPDLEKMSAEFQKKNVKMLGIDIDSADDKEEVKKLLKAKGVTYQNLMLKSDKEIDEFLSKISAFPTTFLINRKGEIVGEAIEGAINSPKRIEEINRKIDEIIGQDK</sequence>
<dbReference type="PROSITE" id="PS51352">
    <property type="entry name" value="THIOREDOXIN_2"/>
    <property type="match status" value="1"/>
</dbReference>
<dbReference type="CDD" id="cd02966">
    <property type="entry name" value="TlpA_like_family"/>
    <property type="match status" value="1"/>
</dbReference>
<reference evidence="4 5" key="1">
    <citation type="submission" date="2018-06" db="EMBL/GenBank/DDBJ databases">
        <title>Genome conservation of Clostridium tetani.</title>
        <authorList>
            <person name="Bruggemann H."/>
            <person name="Popoff M.R."/>
        </authorList>
    </citation>
    <scope>NUCLEOTIDE SEQUENCE [LARGE SCALE GENOMIC DNA]</scope>
    <source>
        <strain evidence="2 5">2017.061</strain>
        <strain evidence="3 4">63.05</strain>
    </source>
</reference>
<dbReference type="Gene3D" id="3.40.30.10">
    <property type="entry name" value="Glutaredoxin"/>
    <property type="match status" value="1"/>
</dbReference>
<dbReference type="Proteomes" id="UP000290273">
    <property type="component" value="Unassembled WGS sequence"/>
</dbReference>
<dbReference type="GO" id="GO:0016491">
    <property type="term" value="F:oxidoreductase activity"/>
    <property type="evidence" value="ECO:0007669"/>
    <property type="project" value="InterPro"/>
</dbReference>
<dbReference type="InterPro" id="IPR000866">
    <property type="entry name" value="AhpC/TSA"/>
</dbReference>
<name>A0A4Q0VCH5_CLOTA</name>
<dbReference type="InterPro" id="IPR013766">
    <property type="entry name" value="Thioredoxin_domain"/>
</dbReference>
<dbReference type="InterPro" id="IPR036249">
    <property type="entry name" value="Thioredoxin-like_sf"/>
</dbReference>
<dbReference type="GO" id="GO:0016209">
    <property type="term" value="F:antioxidant activity"/>
    <property type="evidence" value="ECO:0007669"/>
    <property type="project" value="InterPro"/>
</dbReference>
<dbReference type="Proteomes" id="UP000290921">
    <property type="component" value="Unassembled WGS sequence"/>
</dbReference>
<organism evidence="2 5">
    <name type="scientific">Clostridium tetani</name>
    <dbReference type="NCBI Taxonomy" id="1513"/>
    <lineage>
        <taxon>Bacteria</taxon>
        <taxon>Bacillati</taxon>
        <taxon>Bacillota</taxon>
        <taxon>Clostridia</taxon>
        <taxon>Eubacteriales</taxon>
        <taxon>Clostridiaceae</taxon>
        <taxon>Clostridium</taxon>
    </lineage>
</organism>
<dbReference type="SUPFAM" id="SSF52833">
    <property type="entry name" value="Thioredoxin-like"/>
    <property type="match status" value="1"/>
</dbReference>
<dbReference type="EMBL" id="QMAP01000004">
    <property type="protein sequence ID" value="RXI49358.1"/>
    <property type="molecule type" value="Genomic_DNA"/>
</dbReference>
<proteinExistence type="predicted"/>
<evidence type="ECO:0000313" key="5">
    <source>
        <dbReference type="Proteomes" id="UP000290921"/>
    </source>
</evidence>